<dbReference type="AlphaFoldDB" id="A0A840UK49"/>
<dbReference type="InterPro" id="IPR009080">
    <property type="entry name" value="tRNAsynth_Ia_anticodon-bd"/>
</dbReference>
<comment type="subcellular location">
    <subcellularLocation>
        <location evidence="12">Cytoplasm</location>
    </subcellularLocation>
</comment>
<dbReference type="Gene3D" id="1.10.10.830">
    <property type="entry name" value="Ile-tRNA synthetase CP2 domain-like"/>
    <property type="match status" value="1"/>
</dbReference>
<accession>A0A840UK49</accession>
<dbReference type="GO" id="GO:0008270">
    <property type="term" value="F:zinc ion binding"/>
    <property type="evidence" value="ECO:0007669"/>
    <property type="project" value="UniProtKB-UniRule"/>
</dbReference>
<comment type="similarity">
    <text evidence="1 12">Belongs to the class-I aminoacyl-tRNA synthetase family. IleS type 1 subfamily.</text>
</comment>
<evidence type="ECO:0000259" key="15">
    <source>
        <dbReference type="Pfam" id="PF08264"/>
    </source>
</evidence>
<dbReference type="EMBL" id="JACHEO010000001">
    <property type="protein sequence ID" value="MBB5346717.1"/>
    <property type="molecule type" value="Genomic_DNA"/>
</dbReference>
<dbReference type="GO" id="GO:0000049">
    <property type="term" value="F:tRNA binding"/>
    <property type="evidence" value="ECO:0007669"/>
    <property type="project" value="InterPro"/>
</dbReference>
<evidence type="ECO:0000256" key="11">
    <source>
        <dbReference type="ARBA" id="ARBA00048359"/>
    </source>
</evidence>
<dbReference type="Gene3D" id="3.90.740.10">
    <property type="entry name" value="Valyl/Leucyl/Isoleucyl-tRNA synthetase, editing domain"/>
    <property type="match status" value="1"/>
</dbReference>
<feature type="binding site" evidence="12">
    <location>
        <position position="945"/>
    </location>
    <ligand>
        <name>Zn(2+)</name>
        <dbReference type="ChEBI" id="CHEBI:29105"/>
    </ligand>
</feature>
<dbReference type="GO" id="GO:0006428">
    <property type="term" value="P:isoleucyl-tRNA aminoacylation"/>
    <property type="evidence" value="ECO:0007669"/>
    <property type="project" value="UniProtKB-UniRule"/>
</dbReference>
<feature type="binding site" evidence="12">
    <location>
        <position position="925"/>
    </location>
    <ligand>
        <name>Zn(2+)</name>
        <dbReference type="ChEBI" id="CHEBI:29105"/>
    </ligand>
</feature>
<dbReference type="InterPro" id="IPR010663">
    <property type="entry name" value="Znf_FPG/IleRS"/>
</dbReference>
<dbReference type="FunFam" id="3.40.50.620:FF:000305">
    <property type="entry name" value="Isoleucine--tRNA ligase"/>
    <property type="match status" value="1"/>
</dbReference>
<dbReference type="InterPro" id="IPR002301">
    <property type="entry name" value="Ile-tRNA-ligase"/>
</dbReference>
<dbReference type="InterPro" id="IPR013155">
    <property type="entry name" value="M/V/L/I-tRNA-synth_anticd-bd"/>
</dbReference>
<dbReference type="InterPro" id="IPR023585">
    <property type="entry name" value="Ile-tRNA-ligase_type1"/>
</dbReference>
<feature type="binding site" evidence="12">
    <location>
        <position position="928"/>
    </location>
    <ligand>
        <name>Zn(2+)</name>
        <dbReference type="ChEBI" id="CHEBI:29105"/>
    </ligand>
</feature>
<reference evidence="16 17" key="1">
    <citation type="submission" date="2020-08" db="EMBL/GenBank/DDBJ databases">
        <title>Genomic Encyclopedia of Type Strains, Phase IV (KMG-IV): sequencing the most valuable type-strain genomes for metagenomic binning, comparative biology and taxonomic classification.</title>
        <authorList>
            <person name="Goeker M."/>
        </authorList>
    </citation>
    <scope>NUCLEOTIDE SEQUENCE [LARGE SCALE GENOMIC DNA]</scope>
    <source>
        <strain evidence="16 17">DSM 28570</strain>
    </source>
</reference>
<protein>
    <recommendedName>
        <fullName evidence="12">Isoleucine--tRNA ligase</fullName>
        <ecNumber evidence="12">6.1.1.5</ecNumber>
    </recommendedName>
    <alternativeName>
        <fullName evidence="12">Isoleucyl-tRNA synthetase</fullName>
        <shortName evidence="12">IleRS</shortName>
    </alternativeName>
</protein>
<evidence type="ECO:0000256" key="10">
    <source>
        <dbReference type="ARBA" id="ARBA00025217"/>
    </source>
</evidence>
<comment type="catalytic activity">
    <reaction evidence="11 12">
        <text>tRNA(Ile) + L-isoleucine + ATP = L-isoleucyl-tRNA(Ile) + AMP + diphosphate</text>
        <dbReference type="Rhea" id="RHEA:11060"/>
        <dbReference type="Rhea" id="RHEA-COMP:9666"/>
        <dbReference type="Rhea" id="RHEA-COMP:9695"/>
        <dbReference type="ChEBI" id="CHEBI:30616"/>
        <dbReference type="ChEBI" id="CHEBI:33019"/>
        <dbReference type="ChEBI" id="CHEBI:58045"/>
        <dbReference type="ChEBI" id="CHEBI:78442"/>
        <dbReference type="ChEBI" id="CHEBI:78528"/>
        <dbReference type="ChEBI" id="CHEBI:456215"/>
        <dbReference type="EC" id="6.1.1.5"/>
    </reaction>
</comment>
<evidence type="ECO:0000313" key="17">
    <source>
        <dbReference type="Proteomes" id="UP000539642"/>
    </source>
</evidence>
<dbReference type="HAMAP" id="MF_02002">
    <property type="entry name" value="Ile_tRNA_synth_type1"/>
    <property type="match status" value="1"/>
</dbReference>
<dbReference type="Gene3D" id="3.40.50.620">
    <property type="entry name" value="HUPs"/>
    <property type="match status" value="2"/>
</dbReference>
<dbReference type="GO" id="GO:0002161">
    <property type="term" value="F:aminoacyl-tRNA deacylase activity"/>
    <property type="evidence" value="ECO:0007669"/>
    <property type="project" value="InterPro"/>
</dbReference>
<dbReference type="InterPro" id="IPR009008">
    <property type="entry name" value="Val/Leu/Ile-tRNA-synth_edit"/>
</dbReference>
<evidence type="ECO:0000256" key="8">
    <source>
        <dbReference type="ARBA" id="ARBA00022917"/>
    </source>
</evidence>
<evidence type="ECO:0000256" key="4">
    <source>
        <dbReference type="ARBA" id="ARBA00022723"/>
    </source>
</evidence>
<dbReference type="InterPro" id="IPR002300">
    <property type="entry name" value="aa-tRNA-synth_Ia"/>
</dbReference>
<dbReference type="Pfam" id="PF00133">
    <property type="entry name" value="tRNA-synt_1"/>
    <property type="match status" value="1"/>
</dbReference>
<dbReference type="Gene3D" id="1.10.730.20">
    <property type="match status" value="1"/>
</dbReference>
<dbReference type="InterPro" id="IPR033708">
    <property type="entry name" value="Anticodon_Ile_BEm"/>
</dbReference>
<dbReference type="Pfam" id="PF06827">
    <property type="entry name" value="zf-FPG_IleRS"/>
    <property type="match status" value="1"/>
</dbReference>
<proteinExistence type="inferred from homology"/>
<dbReference type="PANTHER" id="PTHR42765:SF1">
    <property type="entry name" value="ISOLEUCINE--TRNA LIGASE, MITOCHONDRIAL"/>
    <property type="match status" value="1"/>
</dbReference>
<sequence>MSAATALFQTGDRRRCVTIKENHMDYRATLNLPQTSFNMKANLTQREPLFLKRWDKEDLYGQIQEKASGKPLYVLHDGPPYANGHIHLGTAFNKILKDIILKSRRMAGFNAPYIPGWDCHGLPIEHNVDLELGDKKNSIPKLSKRGACRKYAEKWIKTQKAEFKRLGVLGDWDKPYLTMDHAYEASIAREFNRFLLSGAVIRNKKPVYWCATCTTALAEAEVEYHDHRSPSIYVKFPVSEDFSDICPALAKTDVSVVIWTTTPWTLPANLAVAFHPDFTYAAVAVAGETWILAQDRVAPFMAEVGIEKYSITGTFSARGLEKRHCRHPFLDRDSLLVLADYVTIDAGTGCVHTAPGHGVDDYQTGLRYGLEILSPVDNEGVFTAEAGPYAGQRVPAVNKVINQDLHNLGLLIHQSEINHSYPHCWRCKKPVMYRATPQWFIAMEINDLRAKSLACIKQVTWTPSWGMQRIYSMIEGRPDWCLSRQRSWGVPITIVSCADCGEIVKSEALVQKIDQLFTGEGADAWFRHGIEDFLDPGTTCGKCGSKSFTKEEDILDVWFDSGVSHAAVCEEREELRSPADLYLEGSDQHRGWFHSALLTSVGTRGRAPYHGVLTHGYVVDGQGRKMSKSVGNVVAPGEVIEKFGAEILRLWVASEDYRDDVKVSDEILRQVADAYRKIRNTIRYMLGNLTDFQPDRDRLPRRQLPELDRWALARYDELAARIVRAYERFEFHTVYQALNYFCGMTMSAFYLDIIKDRLYASGTDSQPRRAAQTVLYEILHGMLRLMSPILSFTAAEAWEALHGLSERSPLTESVFFAEFPALNPEAADQGMENRWARLIRLRAEITKALEIARRDKIIGHPLEAEVQLRVTGELAEFINQEWQTIREIAIVSDLSLREDLGDGAFLSEEIEGLAIKVVQAPGRKCERCWTRSTTVGDDPGHPQICDRCAAVVGSSDPSREGQA</sequence>
<dbReference type="InterPro" id="IPR050081">
    <property type="entry name" value="Ile-tRNA_ligase"/>
</dbReference>
<keyword evidence="3 12" id="KW-0436">Ligase</keyword>
<dbReference type="FunFam" id="1.10.730.20:FF:000001">
    <property type="entry name" value="Isoleucine--tRNA ligase"/>
    <property type="match status" value="1"/>
</dbReference>
<dbReference type="Proteomes" id="UP000539642">
    <property type="component" value="Unassembled WGS sequence"/>
</dbReference>
<comment type="domain">
    <text evidence="12">IleRS has two distinct active sites: one for aminoacylation and one for editing. The misactivated valine is translocated from the active site to the editing site, which sterically excludes the correctly activated isoleucine. The single editing site contains two valyl binding pockets, one specific for each substrate (Val-AMP or Val-tRNA(Ile)).</text>
</comment>
<comment type="cofactor">
    <cofactor evidence="12">
        <name>Zn(2+)</name>
        <dbReference type="ChEBI" id="CHEBI:29105"/>
    </cofactor>
    <text evidence="12">Binds 1 zinc ion per subunit.</text>
</comment>
<dbReference type="SUPFAM" id="SSF47323">
    <property type="entry name" value="Anticodon-binding domain of a subclass of class I aminoacyl-tRNA synthetases"/>
    <property type="match status" value="1"/>
</dbReference>
<dbReference type="NCBIfam" id="TIGR00392">
    <property type="entry name" value="ileS"/>
    <property type="match status" value="1"/>
</dbReference>
<evidence type="ECO:0000259" key="14">
    <source>
        <dbReference type="Pfam" id="PF06827"/>
    </source>
</evidence>
<feature type="binding site" evidence="12">
    <location>
        <position position="584"/>
    </location>
    <ligand>
        <name>L-isoleucyl-5'-AMP</name>
        <dbReference type="ChEBI" id="CHEBI:178002"/>
    </ligand>
</feature>
<evidence type="ECO:0000259" key="13">
    <source>
        <dbReference type="Pfam" id="PF00133"/>
    </source>
</evidence>
<evidence type="ECO:0000256" key="9">
    <source>
        <dbReference type="ARBA" id="ARBA00023146"/>
    </source>
</evidence>
<evidence type="ECO:0000256" key="12">
    <source>
        <dbReference type="HAMAP-Rule" id="MF_02002"/>
    </source>
</evidence>
<feature type="short sequence motif" description="'HIGH' region" evidence="12">
    <location>
        <begin position="80"/>
        <end position="90"/>
    </location>
</feature>
<evidence type="ECO:0000256" key="1">
    <source>
        <dbReference type="ARBA" id="ARBA00006887"/>
    </source>
</evidence>
<evidence type="ECO:0000256" key="2">
    <source>
        <dbReference type="ARBA" id="ARBA00022490"/>
    </source>
</evidence>
<keyword evidence="9 12" id="KW-0030">Aminoacyl-tRNA synthetase</keyword>
<name>A0A840UK49_9BACT</name>
<organism evidence="16 17">
    <name type="scientific">Desulfoprunum benzoelyticum</name>
    <dbReference type="NCBI Taxonomy" id="1506996"/>
    <lineage>
        <taxon>Bacteria</taxon>
        <taxon>Pseudomonadati</taxon>
        <taxon>Thermodesulfobacteriota</taxon>
        <taxon>Desulfobulbia</taxon>
        <taxon>Desulfobulbales</taxon>
        <taxon>Desulfobulbaceae</taxon>
        <taxon>Desulfoprunum</taxon>
    </lineage>
</organism>
<gene>
    <name evidence="12" type="primary">ileS</name>
    <name evidence="16" type="ORF">HNQ81_000424</name>
</gene>
<keyword evidence="6 12" id="KW-0862">Zinc</keyword>
<keyword evidence="5 12" id="KW-0547">Nucleotide-binding</keyword>
<keyword evidence="17" id="KW-1185">Reference proteome</keyword>
<dbReference type="InterPro" id="IPR001412">
    <property type="entry name" value="aa-tRNA-synth_I_CS"/>
</dbReference>
<dbReference type="GO" id="GO:0004822">
    <property type="term" value="F:isoleucine-tRNA ligase activity"/>
    <property type="evidence" value="ECO:0007669"/>
    <property type="project" value="UniProtKB-UniRule"/>
</dbReference>
<keyword evidence="2 12" id="KW-0963">Cytoplasm</keyword>
<dbReference type="EC" id="6.1.1.5" evidence="12"/>
<keyword evidence="4 12" id="KW-0479">Metal-binding</keyword>
<feature type="domain" description="Aminoacyl-tRNA synthetase class Ia" evidence="13">
    <location>
        <begin position="51"/>
        <end position="664"/>
    </location>
</feature>
<comment type="subunit">
    <text evidence="12">Monomer.</text>
</comment>
<keyword evidence="8 12" id="KW-0648">Protein biosynthesis</keyword>
<evidence type="ECO:0000256" key="3">
    <source>
        <dbReference type="ARBA" id="ARBA00022598"/>
    </source>
</evidence>
<feature type="binding site" evidence="12">
    <location>
        <position position="948"/>
    </location>
    <ligand>
        <name>Zn(2+)</name>
        <dbReference type="ChEBI" id="CHEBI:29105"/>
    </ligand>
</feature>
<dbReference type="GO" id="GO:0005524">
    <property type="term" value="F:ATP binding"/>
    <property type="evidence" value="ECO:0007669"/>
    <property type="project" value="UniProtKB-UniRule"/>
</dbReference>
<evidence type="ECO:0000256" key="7">
    <source>
        <dbReference type="ARBA" id="ARBA00022840"/>
    </source>
</evidence>
<evidence type="ECO:0000256" key="5">
    <source>
        <dbReference type="ARBA" id="ARBA00022741"/>
    </source>
</evidence>
<dbReference type="CDD" id="cd07960">
    <property type="entry name" value="Anticodon_Ia_Ile_BEm"/>
    <property type="match status" value="1"/>
</dbReference>
<dbReference type="FunFam" id="3.40.50.620:FF:000042">
    <property type="entry name" value="Isoleucine--tRNA ligase"/>
    <property type="match status" value="1"/>
</dbReference>
<dbReference type="InterPro" id="IPR014729">
    <property type="entry name" value="Rossmann-like_a/b/a_fold"/>
</dbReference>
<dbReference type="PRINTS" id="PR00984">
    <property type="entry name" value="TRNASYNTHILE"/>
</dbReference>
<dbReference type="Pfam" id="PF08264">
    <property type="entry name" value="Anticodon_1"/>
    <property type="match status" value="1"/>
</dbReference>
<feature type="short sequence motif" description="'KMSKS' region" evidence="12">
    <location>
        <begin position="625"/>
        <end position="629"/>
    </location>
</feature>
<feature type="domain" description="Zinc finger FPG/IleRS-type" evidence="14">
    <location>
        <begin position="924"/>
        <end position="950"/>
    </location>
</feature>
<comment type="caution">
    <text evidence="16">The sequence shown here is derived from an EMBL/GenBank/DDBJ whole genome shotgun (WGS) entry which is preliminary data.</text>
</comment>
<dbReference type="SUPFAM" id="SSF50677">
    <property type="entry name" value="ValRS/IleRS/LeuRS editing domain"/>
    <property type="match status" value="1"/>
</dbReference>
<feature type="binding site" evidence="12">
    <location>
        <position position="628"/>
    </location>
    <ligand>
        <name>ATP</name>
        <dbReference type="ChEBI" id="CHEBI:30616"/>
    </ligand>
</feature>
<evidence type="ECO:0000256" key="6">
    <source>
        <dbReference type="ARBA" id="ARBA00022833"/>
    </source>
</evidence>
<dbReference type="SUPFAM" id="SSF52374">
    <property type="entry name" value="Nucleotidylyl transferase"/>
    <property type="match status" value="1"/>
</dbReference>
<keyword evidence="7 12" id="KW-0067">ATP-binding</keyword>
<dbReference type="PROSITE" id="PS00178">
    <property type="entry name" value="AA_TRNA_LIGASE_I"/>
    <property type="match status" value="1"/>
</dbReference>
<evidence type="ECO:0000313" key="16">
    <source>
        <dbReference type="EMBL" id="MBB5346717.1"/>
    </source>
</evidence>
<dbReference type="GO" id="GO:0005829">
    <property type="term" value="C:cytosol"/>
    <property type="evidence" value="ECO:0007669"/>
    <property type="project" value="TreeGrafter"/>
</dbReference>
<dbReference type="PANTHER" id="PTHR42765">
    <property type="entry name" value="SOLEUCYL-TRNA SYNTHETASE"/>
    <property type="match status" value="1"/>
</dbReference>
<comment type="function">
    <text evidence="10 12">Catalyzes the attachment of isoleucine to tRNA(Ile). As IleRS can inadvertently accommodate and process structurally similar amino acids such as valine, to avoid such errors it has two additional distinct tRNA(Ile)-dependent editing activities. One activity is designated as 'pretransfer' editing and involves the hydrolysis of activated Val-AMP. The other activity is designated 'posttransfer' editing and involves deacylation of mischarged Val-tRNA(Ile).</text>
</comment>
<dbReference type="CDD" id="cd00818">
    <property type="entry name" value="IleRS_core"/>
    <property type="match status" value="1"/>
</dbReference>
<feature type="domain" description="Methionyl/Valyl/Leucyl/Isoleucyl-tRNA synthetase anticodon-binding" evidence="15">
    <location>
        <begin position="708"/>
        <end position="867"/>
    </location>
</feature>